<evidence type="ECO:0000256" key="6">
    <source>
        <dbReference type="ARBA" id="ARBA00022729"/>
    </source>
</evidence>
<dbReference type="AlphaFoldDB" id="A0A8T3CGX5"/>
<feature type="domain" description="EGF-like" evidence="12">
    <location>
        <begin position="157"/>
        <end position="200"/>
    </location>
</feature>
<dbReference type="GO" id="GO:0005509">
    <property type="term" value="F:calcium ion binding"/>
    <property type="evidence" value="ECO:0007669"/>
    <property type="project" value="InterPro"/>
</dbReference>
<dbReference type="InterPro" id="IPR049883">
    <property type="entry name" value="NOTCH1_EGF-like"/>
</dbReference>
<keyword evidence="3" id="KW-0964">Secreted</keyword>
<dbReference type="PROSITE" id="PS00010">
    <property type="entry name" value="ASX_HYDROXYL"/>
    <property type="match status" value="4"/>
</dbReference>
<dbReference type="SMART" id="SM00179">
    <property type="entry name" value="EGF_CA"/>
    <property type="match status" value="5"/>
</dbReference>
<dbReference type="GO" id="GO:0030855">
    <property type="term" value="P:epithelial cell differentiation"/>
    <property type="evidence" value="ECO:0007669"/>
    <property type="project" value="UniProtKB-ARBA"/>
</dbReference>
<keyword evidence="14" id="KW-1185">Reference proteome</keyword>
<evidence type="ECO:0000256" key="4">
    <source>
        <dbReference type="ARBA" id="ARBA00022530"/>
    </source>
</evidence>
<gene>
    <name evidence="13" type="ORF">AGOR_G00252140</name>
</gene>
<feature type="domain" description="EGF-like" evidence="12">
    <location>
        <begin position="33"/>
        <end position="74"/>
    </location>
</feature>
<evidence type="ECO:0000259" key="12">
    <source>
        <dbReference type="PROSITE" id="PS50026"/>
    </source>
</evidence>
<evidence type="ECO:0000256" key="11">
    <source>
        <dbReference type="PROSITE-ProRule" id="PRU00076"/>
    </source>
</evidence>
<dbReference type="PROSITE" id="PS50026">
    <property type="entry name" value="EGF_3"/>
    <property type="match status" value="4"/>
</dbReference>
<comment type="subcellular location">
    <subcellularLocation>
        <location evidence="1">Secreted</location>
        <location evidence="1">Extracellular space</location>
        <location evidence="1">Extracellular matrix</location>
    </subcellularLocation>
</comment>
<dbReference type="FunFam" id="2.10.25.10:FF:000139">
    <property type="entry name" value="Fibulin-1"/>
    <property type="match status" value="1"/>
</dbReference>
<evidence type="ECO:0000256" key="10">
    <source>
        <dbReference type="ARBA" id="ARBA00023180"/>
    </source>
</evidence>
<dbReference type="OrthoDB" id="4062651at2759"/>
<dbReference type="SUPFAM" id="SSF57196">
    <property type="entry name" value="EGF/Laminin"/>
    <property type="match status" value="2"/>
</dbReference>
<comment type="caution">
    <text evidence="13">The sequence shown here is derived from an EMBL/GenBank/DDBJ whole genome shotgun (WGS) entry which is preliminary data.</text>
</comment>
<dbReference type="Proteomes" id="UP000829720">
    <property type="component" value="Unassembled WGS sequence"/>
</dbReference>
<keyword evidence="6" id="KW-0732">Signal</keyword>
<dbReference type="Gene3D" id="2.10.25.10">
    <property type="entry name" value="Laminin"/>
    <property type="match status" value="6"/>
</dbReference>
<comment type="similarity">
    <text evidence="2">Belongs to the fibulin family.</text>
</comment>
<comment type="caution">
    <text evidence="11">Lacks conserved residue(s) required for the propagation of feature annotation.</text>
</comment>
<dbReference type="InterPro" id="IPR001881">
    <property type="entry name" value="EGF-like_Ca-bd_dom"/>
</dbReference>
<dbReference type="Pfam" id="PF12662">
    <property type="entry name" value="cEGF"/>
    <property type="match status" value="3"/>
</dbReference>
<dbReference type="InterPro" id="IPR026823">
    <property type="entry name" value="cEGF"/>
</dbReference>
<protein>
    <recommendedName>
        <fullName evidence="12">EGF-like domain-containing protein</fullName>
    </recommendedName>
</protein>
<dbReference type="PANTHER" id="PTHR24034:SF97">
    <property type="entry name" value="FIBULIN-1"/>
    <property type="match status" value="1"/>
</dbReference>
<dbReference type="PROSITE" id="PS01187">
    <property type="entry name" value="EGF_CA"/>
    <property type="match status" value="1"/>
</dbReference>
<keyword evidence="5 11" id="KW-0245">EGF-like domain</keyword>
<proteinExistence type="inferred from homology"/>
<evidence type="ECO:0000313" key="14">
    <source>
        <dbReference type="Proteomes" id="UP000829720"/>
    </source>
</evidence>
<evidence type="ECO:0000256" key="5">
    <source>
        <dbReference type="ARBA" id="ARBA00022536"/>
    </source>
</evidence>
<dbReference type="FunFam" id="2.10.25.10:FF:000038">
    <property type="entry name" value="Fibrillin 2"/>
    <property type="match status" value="1"/>
</dbReference>
<dbReference type="PROSITE" id="PS01186">
    <property type="entry name" value="EGF_2"/>
    <property type="match status" value="2"/>
</dbReference>
<dbReference type="SUPFAM" id="SSF57184">
    <property type="entry name" value="Growth factor receptor domain"/>
    <property type="match status" value="1"/>
</dbReference>
<evidence type="ECO:0000256" key="9">
    <source>
        <dbReference type="ARBA" id="ARBA00023157"/>
    </source>
</evidence>
<dbReference type="Pfam" id="PF22914">
    <property type="entry name" value="Fibulin_C"/>
    <property type="match status" value="1"/>
</dbReference>
<dbReference type="FunFam" id="2.10.25.10:FF:000150">
    <property type="entry name" value="Fibulin-1"/>
    <property type="match status" value="1"/>
</dbReference>
<dbReference type="SMART" id="SM00181">
    <property type="entry name" value="EGF"/>
    <property type="match status" value="5"/>
</dbReference>
<evidence type="ECO:0000313" key="13">
    <source>
        <dbReference type="EMBL" id="KAI1882572.1"/>
    </source>
</evidence>
<reference evidence="13" key="1">
    <citation type="submission" date="2021-01" db="EMBL/GenBank/DDBJ databases">
        <authorList>
            <person name="Zahm M."/>
            <person name="Roques C."/>
            <person name="Cabau C."/>
            <person name="Klopp C."/>
            <person name="Donnadieu C."/>
            <person name="Jouanno E."/>
            <person name="Lampietro C."/>
            <person name="Louis A."/>
            <person name="Herpin A."/>
            <person name="Echchiki A."/>
            <person name="Berthelot C."/>
            <person name="Parey E."/>
            <person name="Roest-Crollius H."/>
            <person name="Braasch I."/>
            <person name="Postlethwait J."/>
            <person name="Bobe J."/>
            <person name="Montfort J."/>
            <person name="Bouchez O."/>
            <person name="Begum T."/>
            <person name="Mejri S."/>
            <person name="Adams A."/>
            <person name="Chen W.-J."/>
            <person name="Guiguen Y."/>
        </authorList>
    </citation>
    <scope>NUCLEOTIDE SEQUENCE</scope>
    <source>
        <tissue evidence="13">Blood</tissue>
    </source>
</reference>
<evidence type="ECO:0000256" key="7">
    <source>
        <dbReference type="ARBA" id="ARBA00022737"/>
    </source>
</evidence>
<organism evidence="13 14">
    <name type="scientific">Albula goreensis</name>
    <dbReference type="NCBI Taxonomy" id="1534307"/>
    <lineage>
        <taxon>Eukaryota</taxon>
        <taxon>Metazoa</taxon>
        <taxon>Chordata</taxon>
        <taxon>Craniata</taxon>
        <taxon>Vertebrata</taxon>
        <taxon>Euteleostomi</taxon>
        <taxon>Actinopterygii</taxon>
        <taxon>Neopterygii</taxon>
        <taxon>Teleostei</taxon>
        <taxon>Albuliformes</taxon>
        <taxon>Albulidae</taxon>
        <taxon>Albula</taxon>
    </lineage>
</organism>
<feature type="domain" description="EGF-like" evidence="12">
    <location>
        <begin position="75"/>
        <end position="116"/>
    </location>
</feature>
<dbReference type="InterPro" id="IPR009030">
    <property type="entry name" value="Growth_fac_rcpt_cys_sf"/>
</dbReference>
<name>A0A8T3CGX5_9TELE</name>
<dbReference type="InterPro" id="IPR018097">
    <property type="entry name" value="EGF_Ca-bd_CS"/>
</dbReference>
<keyword evidence="10" id="KW-0325">Glycoprotein</keyword>
<dbReference type="FunFam" id="2.10.25.10:FF:000078">
    <property type="entry name" value="Fibulin-1"/>
    <property type="match status" value="1"/>
</dbReference>
<evidence type="ECO:0000256" key="8">
    <source>
        <dbReference type="ARBA" id="ARBA00022837"/>
    </source>
</evidence>
<dbReference type="InterPro" id="IPR050751">
    <property type="entry name" value="ECM_structural_protein"/>
</dbReference>
<keyword evidence="8" id="KW-0106">Calcium</keyword>
<keyword evidence="9" id="KW-1015">Disulfide bond</keyword>
<dbReference type="Pfam" id="PF07645">
    <property type="entry name" value="EGF_CA"/>
    <property type="match status" value="2"/>
</dbReference>
<evidence type="ECO:0000256" key="2">
    <source>
        <dbReference type="ARBA" id="ARBA00006127"/>
    </source>
</evidence>
<dbReference type="EMBL" id="JAERUA010000025">
    <property type="protein sequence ID" value="KAI1882572.1"/>
    <property type="molecule type" value="Genomic_DNA"/>
</dbReference>
<keyword evidence="7" id="KW-0677">Repeat</keyword>
<dbReference type="InterPro" id="IPR000152">
    <property type="entry name" value="EGF-type_Asp/Asn_hydroxyl_site"/>
</dbReference>
<dbReference type="GO" id="GO:0071944">
    <property type="term" value="C:cell periphery"/>
    <property type="evidence" value="ECO:0007669"/>
    <property type="project" value="UniProtKB-ARBA"/>
</dbReference>
<dbReference type="FunFam" id="2.10.25.10:FF:000010">
    <property type="entry name" value="Pro-epidermal growth factor"/>
    <property type="match status" value="1"/>
</dbReference>
<evidence type="ECO:0000256" key="1">
    <source>
        <dbReference type="ARBA" id="ARBA00004498"/>
    </source>
</evidence>
<dbReference type="InterPro" id="IPR000742">
    <property type="entry name" value="EGF"/>
</dbReference>
<dbReference type="InterPro" id="IPR055088">
    <property type="entry name" value="Fibulin_C"/>
</dbReference>
<feature type="domain" description="EGF-like" evidence="12">
    <location>
        <begin position="117"/>
        <end position="156"/>
    </location>
</feature>
<accession>A0A8T3CGX5</accession>
<keyword evidence="4" id="KW-0272">Extracellular matrix</keyword>
<evidence type="ECO:0000256" key="3">
    <source>
        <dbReference type="ARBA" id="ARBA00022525"/>
    </source>
</evidence>
<dbReference type="CDD" id="cd00054">
    <property type="entry name" value="EGF_CA"/>
    <property type="match status" value="3"/>
</dbReference>
<dbReference type="PANTHER" id="PTHR24034">
    <property type="entry name" value="EGF-LIKE DOMAIN-CONTAINING PROTEIN"/>
    <property type="match status" value="1"/>
</dbReference>
<sequence>MCLNTMGSYSCQRSSHSCGRGYHLNEAGNRCVDIDECKGPGGACDGHGCINLVGSYRCECKTGYTFNSISRVCEDINECRHYPGRLCAHKCDNILGSYKCSCMPGFKLSSDGRNCDDVNECESSPCSQECANVYGSYQCYCRRGYQLSDTDGNTCEDIDECALPTGGHICSYRCHNTGGSFYCSCPTPGYTLATNGRSCQDIDECVTGTHTCSVTETCFNVQGGFRCLSFDCPPNYRRAGETRAQIDRSDTVRCVKSCQPNNISCIMDPIHSISHTVISLATFREEPLLEEIVFLRAVPPAHSFSRNSDIVFDILDGNGQDTFDIIKRYEHGMIVGVVRQVRPITGPRYIVLKLAINNVVSGVVSHRNIVNVHIFVSEFWF</sequence>